<feature type="region of interest" description="Disordered" evidence="1">
    <location>
        <begin position="1"/>
        <end position="43"/>
    </location>
</feature>
<feature type="compositionally biased region" description="Polar residues" evidence="1">
    <location>
        <begin position="11"/>
        <end position="32"/>
    </location>
</feature>
<name>A0AAD6XED4_9AGAR</name>
<keyword evidence="3" id="KW-1185">Reference proteome</keyword>
<dbReference type="AlphaFoldDB" id="A0AAD6XED4"/>
<dbReference type="EMBL" id="JARJCM010000006">
    <property type="protein sequence ID" value="KAJ7044871.1"/>
    <property type="molecule type" value="Genomic_DNA"/>
</dbReference>
<evidence type="ECO:0000256" key="1">
    <source>
        <dbReference type="SAM" id="MobiDB-lite"/>
    </source>
</evidence>
<evidence type="ECO:0000313" key="3">
    <source>
        <dbReference type="Proteomes" id="UP001218188"/>
    </source>
</evidence>
<feature type="region of interest" description="Disordered" evidence="1">
    <location>
        <begin position="94"/>
        <end position="170"/>
    </location>
</feature>
<organism evidence="2 3">
    <name type="scientific">Mycena alexandri</name>
    <dbReference type="NCBI Taxonomy" id="1745969"/>
    <lineage>
        <taxon>Eukaryota</taxon>
        <taxon>Fungi</taxon>
        <taxon>Dikarya</taxon>
        <taxon>Basidiomycota</taxon>
        <taxon>Agaricomycotina</taxon>
        <taxon>Agaricomycetes</taxon>
        <taxon>Agaricomycetidae</taxon>
        <taxon>Agaricales</taxon>
        <taxon>Marasmiineae</taxon>
        <taxon>Mycenaceae</taxon>
        <taxon>Mycena</taxon>
    </lineage>
</organism>
<proteinExistence type="predicted"/>
<dbReference type="Proteomes" id="UP001218188">
    <property type="component" value="Unassembled WGS sequence"/>
</dbReference>
<evidence type="ECO:0000313" key="2">
    <source>
        <dbReference type="EMBL" id="KAJ7044871.1"/>
    </source>
</evidence>
<reference evidence="2" key="1">
    <citation type="submission" date="2023-03" db="EMBL/GenBank/DDBJ databases">
        <title>Massive genome expansion in bonnet fungi (Mycena s.s.) driven by repeated elements and novel gene families across ecological guilds.</title>
        <authorList>
            <consortium name="Lawrence Berkeley National Laboratory"/>
            <person name="Harder C.B."/>
            <person name="Miyauchi S."/>
            <person name="Viragh M."/>
            <person name="Kuo A."/>
            <person name="Thoen E."/>
            <person name="Andreopoulos B."/>
            <person name="Lu D."/>
            <person name="Skrede I."/>
            <person name="Drula E."/>
            <person name="Henrissat B."/>
            <person name="Morin E."/>
            <person name="Kohler A."/>
            <person name="Barry K."/>
            <person name="LaButti K."/>
            <person name="Morin E."/>
            <person name="Salamov A."/>
            <person name="Lipzen A."/>
            <person name="Mereny Z."/>
            <person name="Hegedus B."/>
            <person name="Baldrian P."/>
            <person name="Stursova M."/>
            <person name="Weitz H."/>
            <person name="Taylor A."/>
            <person name="Grigoriev I.V."/>
            <person name="Nagy L.G."/>
            <person name="Martin F."/>
            <person name="Kauserud H."/>
        </authorList>
    </citation>
    <scope>NUCLEOTIDE SEQUENCE</scope>
    <source>
        <strain evidence="2">CBHHK200</strain>
    </source>
</reference>
<accession>A0AAD6XED4</accession>
<gene>
    <name evidence="2" type="ORF">C8F04DRAFT_1069834</name>
</gene>
<comment type="caution">
    <text evidence="2">The sequence shown here is derived from an EMBL/GenBank/DDBJ whole genome shotgun (WGS) entry which is preliminary data.</text>
</comment>
<protein>
    <submittedName>
        <fullName evidence="2">Uncharacterized protein</fullName>
    </submittedName>
</protein>
<sequence length="226" mass="25017">MRVVVGLMRTGTGTPNRSRASPQRLRTPSRTRFPTPIPILPSTPTRMRIRTRTRATRWRGCRLRTGARSRRRRRARLRPLLALTLRMRWVGTIETRPRPHRPSAGGAHPAPAPAPAPARAERPPRLCGATANLATPRARSRTQTRNGHTCPRRPRGLRASGARWGARGRLRGPRSARFRCMARRRSGLPPRLAGAGVRVGARSGGSRRCSWRRGCLALAWACGGGV</sequence>